<keyword evidence="18" id="KW-1185">Reference proteome</keyword>
<evidence type="ECO:0000256" key="2">
    <source>
        <dbReference type="ARBA" id="ARBA00002939"/>
    </source>
</evidence>
<dbReference type="AlphaFoldDB" id="A0A067E5V8"/>
<organism evidence="17 18">
    <name type="scientific">Citrus sinensis</name>
    <name type="common">Sweet orange</name>
    <name type="synonym">Citrus aurantium var. sinensis</name>
    <dbReference type="NCBI Taxonomy" id="2711"/>
    <lineage>
        <taxon>Eukaryota</taxon>
        <taxon>Viridiplantae</taxon>
        <taxon>Streptophyta</taxon>
        <taxon>Embryophyta</taxon>
        <taxon>Tracheophyta</taxon>
        <taxon>Spermatophyta</taxon>
        <taxon>Magnoliopsida</taxon>
        <taxon>eudicotyledons</taxon>
        <taxon>Gunneridae</taxon>
        <taxon>Pentapetalae</taxon>
        <taxon>rosids</taxon>
        <taxon>malvids</taxon>
        <taxon>Sapindales</taxon>
        <taxon>Rutaceae</taxon>
        <taxon>Aurantioideae</taxon>
        <taxon>Citrus</taxon>
    </lineage>
</organism>
<dbReference type="InterPro" id="IPR025845">
    <property type="entry name" value="Thg1_C_dom"/>
</dbReference>
<evidence type="ECO:0000256" key="1">
    <source>
        <dbReference type="ARBA" id="ARBA00001946"/>
    </source>
</evidence>
<keyword evidence="10" id="KW-0547">Nucleotide-binding</keyword>
<evidence type="ECO:0000256" key="3">
    <source>
        <dbReference type="ARBA" id="ARBA00004642"/>
    </source>
</evidence>
<evidence type="ECO:0000256" key="13">
    <source>
        <dbReference type="ARBA" id="ARBA00023242"/>
    </source>
</evidence>
<keyword evidence="8" id="KW-0548">Nucleotidyltransferase</keyword>
<proteinExistence type="inferred from homology"/>
<dbReference type="InterPro" id="IPR038469">
    <property type="entry name" value="tRNAHis_GuaTrfase_Thg1_sf"/>
</dbReference>
<dbReference type="GO" id="GO:0008193">
    <property type="term" value="F:tRNA guanylyltransferase activity"/>
    <property type="evidence" value="ECO:0007669"/>
    <property type="project" value="UniProtKB-EC"/>
</dbReference>
<dbReference type="PANTHER" id="PTHR12729:SF6">
    <property type="entry name" value="TRNA(HIS) GUANYLYLTRANSFERASE-RELATED"/>
    <property type="match status" value="1"/>
</dbReference>
<dbReference type="GO" id="GO:0005525">
    <property type="term" value="F:GTP binding"/>
    <property type="evidence" value="ECO:0007669"/>
    <property type="project" value="UniProtKB-KW"/>
</dbReference>
<evidence type="ECO:0000256" key="6">
    <source>
        <dbReference type="ARBA" id="ARBA00022679"/>
    </source>
</evidence>
<evidence type="ECO:0000256" key="10">
    <source>
        <dbReference type="ARBA" id="ARBA00022741"/>
    </source>
</evidence>
<keyword evidence="6" id="KW-0808">Transferase</keyword>
<keyword evidence="12" id="KW-0342">GTP-binding</keyword>
<evidence type="ECO:0000256" key="9">
    <source>
        <dbReference type="ARBA" id="ARBA00022723"/>
    </source>
</evidence>
<feature type="non-terminal residue" evidence="17">
    <location>
        <position position="1"/>
    </location>
</feature>
<dbReference type="Pfam" id="PF14413">
    <property type="entry name" value="Thg1C"/>
    <property type="match status" value="1"/>
</dbReference>
<keyword evidence="7" id="KW-0819">tRNA processing</keyword>
<dbReference type="GO" id="GO:0000287">
    <property type="term" value="F:magnesium ion binding"/>
    <property type="evidence" value="ECO:0007669"/>
    <property type="project" value="InterPro"/>
</dbReference>
<dbReference type="EMBL" id="KK785079">
    <property type="protein sequence ID" value="KDO50468.1"/>
    <property type="molecule type" value="Genomic_DNA"/>
</dbReference>
<evidence type="ECO:0000313" key="18">
    <source>
        <dbReference type="Proteomes" id="UP000027120"/>
    </source>
</evidence>
<dbReference type="InterPro" id="IPR024956">
    <property type="entry name" value="tRNAHis_GuaTrfase_cat"/>
</dbReference>
<evidence type="ECO:0000259" key="15">
    <source>
        <dbReference type="Pfam" id="PF04446"/>
    </source>
</evidence>
<evidence type="ECO:0000256" key="11">
    <source>
        <dbReference type="ARBA" id="ARBA00022842"/>
    </source>
</evidence>
<comment type="catalytic activity">
    <reaction evidence="14">
        <text>a 5'-end ribonucleotide-tRNA(His) + GTP + ATP + H2O = a 5'-end phospho-guanosine-ribonucleotide-tRNA(His) + AMP + 2 diphosphate + H(+)</text>
        <dbReference type="Rhea" id="RHEA:54564"/>
        <dbReference type="Rhea" id="RHEA-COMP:14193"/>
        <dbReference type="Rhea" id="RHEA-COMP:14917"/>
        <dbReference type="ChEBI" id="CHEBI:15377"/>
        <dbReference type="ChEBI" id="CHEBI:15378"/>
        <dbReference type="ChEBI" id="CHEBI:30616"/>
        <dbReference type="ChEBI" id="CHEBI:33019"/>
        <dbReference type="ChEBI" id="CHEBI:37565"/>
        <dbReference type="ChEBI" id="CHEBI:138282"/>
        <dbReference type="ChEBI" id="CHEBI:141847"/>
        <dbReference type="ChEBI" id="CHEBI:456215"/>
        <dbReference type="EC" id="2.7.7.79"/>
    </reaction>
</comment>
<accession>A0A067E5V8</accession>
<dbReference type="InterPro" id="IPR007537">
    <property type="entry name" value="tRNAHis_GuaTrfase_Thg1"/>
</dbReference>
<dbReference type="GO" id="GO:0006400">
    <property type="term" value="P:tRNA modification"/>
    <property type="evidence" value="ECO:0007669"/>
    <property type="project" value="InterPro"/>
</dbReference>
<sequence length="296" mass="34464">KILSLIVSFFTSVYVTKWKEFFPLKEFRYPPSFHSRVISCASIEVLQQYLAWRQNDCHVNNQYETCLWMLIKHGKSENEPNDEQALNLMNSCAVAVLEEFEDITFAYGVSDEYSFVLKNASMFYQRQASEIVSVIVSFFTSMYVVKWKEFFPQKKLNYPPSFDGRAVCYPSSDIIRDYLAWRQVDCHINNQYNTCFWMLVKSGKSKSEAQGCLKGTQAREKNELLIQKFGIDYSKLPLMFRQGSSIFRARTEKSVASENKSSVEKVWNKVLVSHCNIIEPSFWMAHPSILNEEPPL</sequence>
<dbReference type="PANTHER" id="PTHR12729">
    <property type="entry name" value="TRNA(HIS) GUANYLYLTRANSFERASE-RELATED"/>
    <property type="match status" value="1"/>
</dbReference>
<evidence type="ECO:0000256" key="8">
    <source>
        <dbReference type="ARBA" id="ARBA00022695"/>
    </source>
</evidence>
<evidence type="ECO:0000313" key="17">
    <source>
        <dbReference type="EMBL" id="KDO50468.1"/>
    </source>
</evidence>
<evidence type="ECO:0000256" key="12">
    <source>
        <dbReference type="ARBA" id="ARBA00023134"/>
    </source>
</evidence>
<comment type="cofactor">
    <cofactor evidence="1">
        <name>Mg(2+)</name>
        <dbReference type="ChEBI" id="CHEBI:18420"/>
    </cofactor>
</comment>
<dbReference type="Proteomes" id="UP000027120">
    <property type="component" value="Unassembled WGS sequence"/>
</dbReference>
<reference evidence="17 18" key="1">
    <citation type="submission" date="2014-04" db="EMBL/GenBank/DDBJ databases">
        <authorList>
            <consortium name="International Citrus Genome Consortium"/>
            <person name="Gmitter F."/>
            <person name="Chen C."/>
            <person name="Farmerie W."/>
            <person name="Harkins T."/>
            <person name="Desany B."/>
            <person name="Mohiuddin M."/>
            <person name="Kodira C."/>
            <person name="Borodovsky M."/>
            <person name="Lomsadze A."/>
            <person name="Burns P."/>
            <person name="Jenkins J."/>
            <person name="Prochnik S."/>
            <person name="Shu S."/>
            <person name="Chapman J."/>
            <person name="Pitluck S."/>
            <person name="Schmutz J."/>
            <person name="Rokhsar D."/>
        </authorList>
    </citation>
    <scope>NUCLEOTIDE SEQUENCE</scope>
</reference>
<evidence type="ECO:0000256" key="7">
    <source>
        <dbReference type="ARBA" id="ARBA00022694"/>
    </source>
</evidence>
<dbReference type="EC" id="2.7.7.79" evidence="5"/>
<keyword evidence="11" id="KW-0460">Magnesium</keyword>
<feature type="domain" description="tRNAHis guanylyltransferase catalytic" evidence="15">
    <location>
        <begin position="1"/>
        <end position="39"/>
    </location>
</feature>
<dbReference type="GO" id="GO:0005654">
    <property type="term" value="C:nucleoplasm"/>
    <property type="evidence" value="ECO:0007669"/>
    <property type="project" value="UniProtKB-SubCell"/>
</dbReference>
<feature type="domain" description="Thg1 C-terminal" evidence="16">
    <location>
        <begin position="174"/>
        <end position="279"/>
    </location>
</feature>
<protein>
    <recommendedName>
        <fullName evidence="5">tRNA(His) guanylyltransferase</fullName>
        <ecNumber evidence="5">2.7.7.79</ecNumber>
    </recommendedName>
</protein>
<gene>
    <name evidence="17" type="ORF">CISIN_1g0097452mg</name>
</gene>
<keyword evidence="13" id="KW-0539">Nucleus</keyword>
<evidence type="ECO:0000256" key="14">
    <source>
        <dbReference type="ARBA" id="ARBA00047281"/>
    </source>
</evidence>
<dbReference type="Pfam" id="PF04446">
    <property type="entry name" value="Thg1"/>
    <property type="match status" value="2"/>
</dbReference>
<comment type="subcellular location">
    <subcellularLocation>
        <location evidence="3">Nucleus</location>
        <location evidence="3">Nucleoplasm</location>
    </subcellularLocation>
</comment>
<feature type="domain" description="tRNAHis guanylyltransferase catalytic" evidence="15">
    <location>
        <begin position="78"/>
        <end position="170"/>
    </location>
</feature>
<keyword evidence="9" id="KW-0479">Metal-binding</keyword>
<comment type="function">
    <text evidence="2">Adds a GMP to the 5'-end of tRNA(His) after transcription and RNase P cleavage.</text>
</comment>
<dbReference type="Gene3D" id="3.30.70.3000">
    <property type="match status" value="2"/>
</dbReference>
<dbReference type="FunFam" id="3.30.70.3000:FF:000002">
    <property type="entry name" value="tRNA(His) guanylyltransferase 1"/>
    <property type="match status" value="1"/>
</dbReference>
<comment type="similarity">
    <text evidence="4">Belongs to the tRNA(His) guanylyltransferase family.</text>
</comment>
<name>A0A067E5V8_CITSI</name>
<evidence type="ECO:0000256" key="5">
    <source>
        <dbReference type="ARBA" id="ARBA00012511"/>
    </source>
</evidence>
<evidence type="ECO:0000256" key="4">
    <source>
        <dbReference type="ARBA" id="ARBA00010113"/>
    </source>
</evidence>
<evidence type="ECO:0000259" key="16">
    <source>
        <dbReference type="Pfam" id="PF14413"/>
    </source>
</evidence>